<dbReference type="InterPro" id="IPR002601">
    <property type="entry name" value="C6_domain"/>
</dbReference>
<evidence type="ECO:0000313" key="2">
    <source>
        <dbReference type="Proteomes" id="UP000095281"/>
    </source>
</evidence>
<accession>A0A1I8BH40</accession>
<sequence length="111" mass="11669">MTAMVTTPIPSCAICSINQLILTPGNGITSTTPIPSGLVTDPNGCLHILINCMAINGENVFMQFNINQGGPPLNPNGPIVTSTLDCIGGQWVFQQGGVFRIINEINCQNGI</sequence>
<dbReference type="Proteomes" id="UP000095281">
    <property type="component" value="Unplaced"/>
</dbReference>
<keyword evidence="2" id="KW-1185">Reference proteome</keyword>
<protein>
    <submittedName>
        <fullName evidence="3">C6 domain-containing protein</fullName>
    </submittedName>
</protein>
<dbReference type="SMART" id="SM01048">
    <property type="entry name" value="C6"/>
    <property type="match status" value="1"/>
</dbReference>
<organism evidence="2 3">
    <name type="scientific">Meloidogyne hapla</name>
    <name type="common">Root-knot nematode worm</name>
    <dbReference type="NCBI Taxonomy" id="6305"/>
    <lineage>
        <taxon>Eukaryota</taxon>
        <taxon>Metazoa</taxon>
        <taxon>Ecdysozoa</taxon>
        <taxon>Nematoda</taxon>
        <taxon>Chromadorea</taxon>
        <taxon>Rhabditida</taxon>
        <taxon>Tylenchina</taxon>
        <taxon>Tylenchomorpha</taxon>
        <taxon>Tylenchoidea</taxon>
        <taxon>Meloidogynidae</taxon>
        <taxon>Meloidogyninae</taxon>
        <taxon>Meloidogyne</taxon>
    </lineage>
</organism>
<dbReference type="AlphaFoldDB" id="A0A1I8BH40"/>
<reference evidence="3" key="1">
    <citation type="submission" date="2016-11" db="UniProtKB">
        <authorList>
            <consortium name="WormBaseParasite"/>
        </authorList>
    </citation>
    <scope>IDENTIFICATION</scope>
</reference>
<dbReference type="WBParaSite" id="MhA1_Contig2360.frz3.gene3">
    <property type="protein sequence ID" value="MhA1_Contig2360.frz3.gene3"/>
    <property type="gene ID" value="MhA1_Contig2360.frz3.gene3"/>
</dbReference>
<proteinExistence type="predicted"/>
<evidence type="ECO:0000313" key="3">
    <source>
        <dbReference type="WBParaSite" id="MhA1_Contig2360.frz3.gene3"/>
    </source>
</evidence>
<name>A0A1I8BH40_MELHA</name>
<evidence type="ECO:0000259" key="1">
    <source>
        <dbReference type="SMART" id="SM01048"/>
    </source>
</evidence>
<feature type="domain" description="C6" evidence="1">
    <location>
        <begin position="12"/>
        <end position="107"/>
    </location>
</feature>